<dbReference type="AlphaFoldDB" id="A0A4Q7V4K3"/>
<gene>
    <name evidence="2" type="ORF">EV681_4508</name>
</gene>
<dbReference type="Pfam" id="PF02643">
    <property type="entry name" value="DUF192"/>
    <property type="match status" value="1"/>
</dbReference>
<dbReference type="InterPro" id="IPR003795">
    <property type="entry name" value="DUF192"/>
</dbReference>
<protein>
    <recommendedName>
        <fullName evidence="4">DUF192 domain-containing protein</fullName>
    </recommendedName>
</protein>
<dbReference type="Proteomes" id="UP000293398">
    <property type="component" value="Unassembled WGS sequence"/>
</dbReference>
<organism evidence="2 3">
    <name type="scientific">Advenella incenata</name>
    <dbReference type="NCBI Taxonomy" id="267800"/>
    <lineage>
        <taxon>Bacteria</taxon>
        <taxon>Pseudomonadati</taxon>
        <taxon>Pseudomonadota</taxon>
        <taxon>Betaproteobacteria</taxon>
        <taxon>Burkholderiales</taxon>
        <taxon>Alcaligenaceae</taxon>
    </lineage>
</organism>
<dbReference type="OrthoDB" id="5526466at2"/>
<feature type="signal peptide" evidence="1">
    <location>
        <begin position="1"/>
        <end position="23"/>
    </location>
</feature>
<evidence type="ECO:0008006" key="4">
    <source>
        <dbReference type="Google" id="ProtNLM"/>
    </source>
</evidence>
<evidence type="ECO:0000256" key="1">
    <source>
        <dbReference type="SAM" id="SignalP"/>
    </source>
</evidence>
<accession>A0A4Q7V4K3</accession>
<feature type="chain" id="PRO_5020968239" description="DUF192 domain-containing protein" evidence="1">
    <location>
        <begin position="24"/>
        <end position="145"/>
    </location>
</feature>
<keyword evidence="3" id="KW-1185">Reference proteome</keyword>
<name>A0A4Q7V4K3_9BURK</name>
<evidence type="ECO:0000313" key="3">
    <source>
        <dbReference type="Proteomes" id="UP000293398"/>
    </source>
</evidence>
<proteinExistence type="predicted"/>
<sequence>MKSLLASASLAILVMSYLPAASADMLVCDLHFSNGQSLKSVPVATTLPQMEKGLSQRKDIGPGMLFAWPQAELRTFWMRDTWVPLSIGFFDEAGKLFKIEDMQPNSDTHHESGLPARYALELAAGQYPIVGLRPGDFLSVGECKK</sequence>
<dbReference type="Gene3D" id="2.60.120.1140">
    <property type="entry name" value="Protein of unknown function DUF192"/>
    <property type="match status" value="1"/>
</dbReference>
<keyword evidence="1" id="KW-0732">Signal</keyword>
<comment type="caution">
    <text evidence="2">The sequence shown here is derived from an EMBL/GenBank/DDBJ whole genome shotgun (WGS) entry which is preliminary data.</text>
</comment>
<dbReference type="PANTHER" id="PTHR37953:SF1">
    <property type="entry name" value="UPF0127 PROTEIN MJ1496"/>
    <property type="match status" value="1"/>
</dbReference>
<evidence type="ECO:0000313" key="2">
    <source>
        <dbReference type="EMBL" id="RZT91155.1"/>
    </source>
</evidence>
<dbReference type="RefSeq" id="WP_130305264.1">
    <property type="nucleotide sequence ID" value="NZ_SHKO01000006.1"/>
</dbReference>
<reference evidence="2 3" key="1">
    <citation type="submission" date="2019-02" db="EMBL/GenBank/DDBJ databases">
        <title>Genomic Encyclopedia of Type Strains, Phase IV (KMG-IV): sequencing the most valuable type-strain genomes for metagenomic binning, comparative biology and taxonomic classification.</title>
        <authorList>
            <person name="Goeker M."/>
        </authorList>
    </citation>
    <scope>NUCLEOTIDE SEQUENCE [LARGE SCALE GENOMIC DNA]</scope>
    <source>
        <strain evidence="2 3">DSM 23814</strain>
    </source>
</reference>
<dbReference type="EMBL" id="SHKO01000006">
    <property type="protein sequence ID" value="RZT91155.1"/>
    <property type="molecule type" value="Genomic_DNA"/>
</dbReference>
<dbReference type="PANTHER" id="PTHR37953">
    <property type="entry name" value="UPF0127 PROTEIN MJ1496"/>
    <property type="match status" value="1"/>
</dbReference>
<dbReference type="InterPro" id="IPR038695">
    <property type="entry name" value="Saro_0823-like_sf"/>
</dbReference>